<name>A0ABR0QW16_GOSAR</name>
<evidence type="ECO:0000256" key="1">
    <source>
        <dbReference type="SAM" id="Phobius"/>
    </source>
</evidence>
<feature type="transmembrane region" description="Helical" evidence="1">
    <location>
        <begin position="39"/>
        <end position="58"/>
    </location>
</feature>
<keyword evidence="1" id="KW-0812">Transmembrane</keyword>
<reference evidence="2 3" key="1">
    <citation type="submission" date="2023-03" db="EMBL/GenBank/DDBJ databases">
        <title>WGS of Gossypium arboreum.</title>
        <authorList>
            <person name="Yu D."/>
        </authorList>
    </citation>
    <scope>NUCLEOTIDE SEQUENCE [LARGE SCALE GENOMIC DNA]</scope>
    <source>
        <tissue evidence="2">Leaf</tissue>
    </source>
</reference>
<comment type="caution">
    <text evidence="2">The sequence shown here is derived from an EMBL/GenBank/DDBJ whole genome shotgun (WGS) entry which is preliminary data.</text>
</comment>
<keyword evidence="3" id="KW-1185">Reference proteome</keyword>
<keyword evidence="1" id="KW-0472">Membrane</keyword>
<proteinExistence type="predicted"/>
<evidence type="ECO:0000313" key="2">
    <source>
        <dbReference type="EMBL" id="KAK5843171.1"/>
    </source>
</evidence>
<dbReference type="Proteomes" id="UP001358586">
    <property type="component" value="Chromosome 2"/>
</dbReference>
<organism evidence="2 3">
    <name type="scientific">Gossypium arboreum</name>
    <name type="common">Tree cotton</name>
    <name type="synonym">Gossypium nanking</name>
    <dbReference type="NCBI Taxonomy" id="29729"/>
    <lineage>
        <taxon>Eukaryota</taxon>
        <taxon>Viridiplantae</taxon>
        <taxon>Streptophyta</taxon>
        <taxon>Embryophyta</taxon>
        <taxon>Tracheophyta</taxon>
        <taxon>Spermatophyta</taxon>
        <taxon>Magnoliopsida</taxon>
        <taxon>eudicotyledons</taxon>
        <taxon>Gunneridae</taxon>
        <taxon>Pentapetalae</taxon>
        <taxon>rosids</taxon>
        <taxon>malvids</taxon>
        <taxon>Malvales</taxon>
        <taxon>Malvaceae</taxon>
        <taxon>Malvoideae</taxon>
        <taxon>Gossypium</taxon>
    </lineage>
</organism>
<sequence length="175" mass="19674">MFHHMPDNHHQICFVRHEDHRVLAVVKIVDDVVVVQDRSVRFVGSLGILLGVAFTNMIRRLMGCMHRRSGLISQSTVSMGGHAIKSTRSSGLAIPSTVVDLAWYPDSGATAHMTNDSVNFFMLACTMEKDLLYVPDIRKNLLSVSKFAKDNGVFFEFYPNCSYVKDLKTHQTLLC</sequence>
<evidence type="ECO:0000313" key="3">
    <source>
        <dbReference type="Proteomes" id="UP001358586"/>
    </source>
</evidence>
<protein>
    <submittedName>
        <fullName evidence="2">Uncharacterized protein</fullName>
    </submittedName>
</protein>
<dbReference type="EMBL" id="JARKNE010000002">
    <property type="protein sequence ID" value="KAK5843171.1"/>
    <property type="molecule type" value="Genomic_DNA"/>
</dbReference>
<keyword evidence="1" id="KW-1133">Transmembrane helix</keyword>
<gene>
    <name evidence="2" type="ORF">PVK06_005614</name>
</gene>
<accession>A0ABR0QW16</accession>